<accession>A0AAN8JVQ0</accession>
<evidence type="ECO:0000313" key="1">
    <source>
        <dbReference type="EMBL" id="KAK6183685.1"/>
    </source>
</evidence>
<protein>
    <submittedName>
        <fullName evidence="1">Uncharacterized protein</fullName>
    </submittedName>
</protein>
<sequence length="119" mass="12873">MQHHRCELCSTTCKNGKCNSRTGKCTGCKDVYYGDLRDESCSTCNGSCRQLDDVCLTGCKDGHWGCNGLFLQTCSYCNTGGCRIQDGVCHNGCQGGFKNPKCFNSPSKSCFVIIVNQAG</sequence>
<dbReference type="EMBL" id="JAZGQO010000007">
    <property type="protein sequence ID" value="KAK6183685.1"/>
    <property type="molecule type" value="Genomic_DNA"/>
</dbReference>
<dbReference type="Proteomes" id="UP001347796">
    <property type="component" value="Unassembled WGS sequence"/>
</dbReference>
<reference evidence="1 2" key="1">
    <citation type="submission" date="2024-01" db="EMBL/GenBank/DDBJ databases">
        <title>The genome of the rayed Mediterranean limpet Patella caerulea (Linnaeus, 1758).</title>
        <authorList>
            <person name="Anh-Thu Weber A."/>
            <person name="Halstead-Nussloch G."/>
        </authorList>
    </citation>
    <scope>NUCLEOTIDE SEQUENCE [LARGE SCALE GENOMIC DNA]</scope>
    <source>
        <strain evidence="1">AATW-2023a</strain>
        <tissue evidence="1">Whole specimen</tissue>
    </source>
</reference>
<dbReference type="AlphaFoldDB" id="A0AAN8JVQ0"/>
<organism evidence="1 2">
    <name type="scientific">Patella caerulea</name>
    <name type="common">Rayed Mediterranean limpet</name>
    <dbReference type="NCBI Taxonomy" id="87958"/>
    <lineage>
        <taxon>Eukaryota</taxon>
        <taxon>Metazoa</taxon>
        <taxon>Spiralia</taxon>
        <taxon>Lophotrochozoa</taxon>
        <taxon>Mollusca</taxon>
        <taxon>Gastropoda</taxon>
        <taxon>Patellogastropoda</taxon>
        <taxon>Patelloidea</taxon>
        <taxon>Patellidae</taxon>
        <taxon>Patella</taxon>
    </lineage>
</organism>
<keyword evidence="2" id="KW-1185">Reference proteome</keyword>
<name>A0AAN8JVQ0_PATCE</name>
<proteinExistence type="predicted"/>
<gene>
    <name evidence="1" type="ORF">SNE40_011115</name>
</gene>
<evidence type="ECO:0000313" key="2">
    <source>
        <dbReference type="Proteomes" id="UP001347796"/>
    </source>
</evidence>
<comment type="caution">
    <text evidence="1">The sequence shown here is derived from an EMBL/GenBank/DDBJ whole genome shotgun (WGS) entry which is preliminary data.</text>
</comment>